<dbReference type="PANTHER" id="PTHR45348">
    <property type="entry name" value="HYPOTHETICAL OXIDOREDUCTASE (EUROFUNG)"/>
    <property type="match status" value="1"/>
</dbReference>
<keyword evidence="5" id="KW-1185">Reference proteome</keyword>
<dbReference type="Pfam" id="PF08240">
    <property type="entry name" value="ADH_N"/>
    <property type="match status" value="1"/>
</dbReference>
<gene>
    <name evidence="4" type="ORF">N656DRAFT_784056</name>
</gene>
<dbReference type="AlphaFoldDB" id="A0AAN6QK51"/>
<dbReference type="InterPro" id="IPR047122">
    <property type="entry name" value="Trans-enoyl_RdTase-like"/>
</dbReference>
<dbReference type="Proteomes" id="UP001302812">
    <property type="component" value="Unassembled WGS sequence"/>
</dbReference>
<dbReference type="CDD" id="cd08249">
    <property type="entry name" value="enoyl_reductase_like"/>
    <property type="match status" value="1"/>
</dbReference>
<sequence>MTKTHLAAILPQKGGPFVVGERPTPEPGSNEVLIEIKAVALNPVDYNQRTLGVPPVPVYPAVIGQDAAGVVAKLGPGVASTSPELKPGTRVLALATSFYRDGLPDYGAFQQFALAQSELVIPLPDSLSFEQGAIMPLAVTTAWNAWTTINIPLNTRFTPQDNQAVLIWGGASSCGTFAIQTAKTLGFTRIYTTASPKHHAYLKSLGAHAVFDYHSPTVVSQIVNAVKHDGVILRTAHCVVNGGLQPTLDVLKETKGDAKAKVVYSPPLPPDHPTLENTEIRMNWPPLDPVERDRHFYECFHGWLKDGLRSGSVVPSPANIQVEGGGLEGLNSALEKWNAGVSGTKIVVPL</sequence>
<evidence type="ECO:0000256" key="2">
    <source>
        <dbReference type="ARBA" id="ARBA00023002"/>
    </source>
</evidence>
<feature type="domain" description="Enoyl reductase (ER)" evidence="3">
    <location>
        <begin position="15"/>
        <end position="280"/>
    </location>
</feature>
<dbReference type="EMBL" id="MU853362">
    <property type="protein sequence ID" value="KAK4108547.1"/>
    <property type="molecule type" value="Genomic_DNA"/>
</dbReference>
<dbReference type="SMART" id="SM00829">
    <property type="entry name" value="PKS_ER"/>
    <property type="match status" value="1"/>
</dbReference>
<dbReference type="SUPFAM" id="SSF50129">
    <property type="entry name" value="GroES-like"/>
    <property type="match status" value="1"/>
</dbReference>
<dbReference type="InterPro" id="IPR011032">
    <property type="entry name" value="GroES-like_sf"/>
</dbReference>
<dbReference type="PANTHER" id="PTHR45348:SF2">
    <property type="entry name" value="ZINC-TYPE ALCOHOL DEHYDROGENASE-LIKE PROTEIN C2E1P3.01"/>
    <property type="match status" value="1"/>
</dbReference>
<dbReference type="RefSeq" id="XP_064666117.1">
    <property type="nucleotide sequence ID" value="XM_064816078.1"/>
</dbReference>
<name>A0AAN6QK51_9PEZI</name>
<dbReference type="Gene3D" id="3.90.180.10">
    <property type="entry name" value="Medium-chain alcohol dehydrogenases, catalytic domain"/>
    <property type="match status" value="1"/>
</dbReference>
<comment type="similarity">
    <text evidence="1">Belongs to the zinc-containing alcohol dehydrogenase family.</text>
</comment>
<protein>
    <submittedName>
        <fullName evidence="4">GroES-like protein</fullName>
    </submittedName>
</protein>
<reference evidence="4" key="2">
    <citation type="submission" date="2023-05" db="EMBL/GenBank/DDBJ databases">
        <authorList>
            <consortium name="Lawrence Berkeley National Laboratory"/>
            <person name="Steindorff A."/>
            <person name="Hensen N."/>
            <person name="Bonometti L."/>
            <person name="Westerberg I."/>
            <person name="Brannstrom I.O."/>
            <person name="Guillou S."/>
            <person name="Cros-Aarteil S."/>
            <person name="Calhoun S."/>
            <person name="Haridas S."/>
            <person name="Kuo A."/>
            <person name="Mondo S."/>
            <person name="Pangilinan J."/>
            <person name="Riley R."/>
            <person name="Labutti K."/>
            <person name="Andreopoulos B."/>
            <person name="Lipzen A."/>
            <person name="Chen C."/>
            <person name="Yanf M."/>
            <person name="Daum C."/>
            <person name="Ng V."/>
            <person name="Clum A."/>
            <person name="Ohm R."/>
            <person name="Martin F."/>
            <person name="Silar P."/>
            <person name="Natvig D."/>
            <person name="Lalanne C."/>
            <person name="Gautier V."/>
            <person name="Ament-Velasquez S.L."/>
            <person name="Kruys A."/>
            <person name="Hutchinson M.I."/>
            <person name="Powell A.J."/>
            <person name="Barry K."/>
            <person name="Miller A.N."/>
            <person name="Grigoriev I.V."/>
            <person name="Debuchy R."/>
            <person name="Gladieux P."/>
            <person name="Thoren M.H."/>
            <person name="Johannesson H."/>
        </authorList>
    </citation>
    <scope>NUCLEOTIDE SEQUENCE</scope>
    <source>
        <strain evidence="4">CBS 508.74</strain>
    </source>
</reference>
<evidence type="ECO:0000313" key="4">
    <source>
        <dbReference type="EMBL" id="KAK4108547.1"/>
    </source>
</evidence>
<reference evidence="4" key="1">
    <citation type="journal article" date="2023" name="Mol. Phylogenet. Evol.">
        <title>Genome-scale phylogeny and comparative genomics of the fungal order Sordariales.</title>
        <authorList>
            <person name="Hensen N."/>
            <person name="Bonometti L."/>
            <person name="Westerberg I."/>
            <person name="Brannstrom I.O."/>
            <person name="Guillou S."/>
            <person name="Cros-Aarteil S."/>
            <person name="Calhoun S."/>
            <person name="Haridas S."/>
            <person name="Kuo A."/>
            <person name="Mondo S."/>
            <person name="Pangilinan J."/>
            <person name="Riley R."/>
            <person name="LaButti K."/>
            <person name="Andreopoulos B."/>
            <person name="Lipzen A."/>
            <person name="Chen C."/>
            <person name="Yan M."/>
            <person name="Daum C."/>
            <person name="Ng V."/>
            <person name="Clum A."/>
            <person name="Steindorff A."/>
            <person name="Ohm R.A."/>
            <person name="Martin F."/>
            <person name="Silar P."/>
            <person name="Natvig D.O."/>
            <person name="Lalanne C."/>
            <person name="Gautier V."/>
            <person name="Ament-Velasquez S.L."/>
            <person name="Kruys A."/>
            <person name="Hutchinson M.I."/>
            <person name="Powell A.J."/>
            <person name="Barry K."/>
            <person name="Miller A.N."/>
            <person name="Grigoriev I.V."/>
            <person name="Debuchy R."/>
            <person name="Gladieux P."/>
            <person name="Hiltunen Thoren M."/>
            <person name="Johannesson H."/>
        </authorList>
    </citation>
    <scope>NUCLEOTIDE SEQUENCE</scope>
    <source>
        <strain evidence="4">CBS 508.74</strain>
    </source>
</reference>
<dbReference type="GeneID" id="89940203"/>
<dbReference type="Gene3D" id="3.40.50.720">
    <property type="entry name" value="NAD(P)-binding Rossmann-like Domain"/>
    <property type="match status" value="1"/>
</dbReference>
<dbReference type="InterPro" id="IPR020843">
    <property type="entry name" value="ER"/>
</dbReference>
<dbReference type="InterPro" id="IPR036291">
    <property type="entry name" value="NAD(P)-bd_dom_sf"/>
</dbReference>
<dbReference type="SUPFAM" id="SSF51735">
    <property type="entry name" value="NAD(P)-binding Rossmann-fold domains"/>
    <property type="match status" value="1"/>
</dbReference>
<proteinExistence type="inferred from homology"/>
<evidence type="ECO:0000256" key="1">
    <source>
        <dbReference type="ARBA" id="ARBA00008072"/>
    </source>
</evidence>
<organism evidence="4 5">
    <name type="scientific">Canariomyces notabilis</name>
    <dbReference type="NCBI Taxonomy" id="2074819"/>
    <lineage>
        <taxon>Eukaryota</taxon>
        <taxon>Fungi</taxon>
        <taxon>Dikarya</taxon>
        <taxon>Ascomycota</taxon>
        <taxon>Pezizomycotina</taxon>
        <taxon>Sordariomycetes</taxon>
        <taxon>Sordariomycetidae</taxon>
        <taxon>Sordariales</taxon>
        <taxon>Chaetomiaceae</taxon>
        <taxon>Canariomyces</taxon>
    </lineage>
</organism>
<dbReference type="InterPro" id="IPR013154">
    <property type="entry name" value="ADH-like_N"/>
</dbReference>
<evidence type="ECO:0000313" key="5">
    <source>
        <dbReference type="Proteomes" id="UP001302812"/>
    </source>
</evidence>
<comment type="caution">
    <text evidence="4">The sequence shown here is derived from an EMBL/GenBank/DDBJ whole genome shotgun (WGS) entry which is preliminary data.</text>
</comment>
<accession>A0AAN6QK51</accession>
<keyword evidence="2" id="KW-0560">Oxidoreductase</keyword>
<dbReference type="GO" id="GO:0016651">
    <property type="term" value="F:oxidoreductase activity, acting on NAD(P)H"/>
    <property type="evidence" value="ECO:0007669"/>
    <property type="project" value="InterPro"/>
</dbReference>
<evidence type="ECO:0000259" key="3">
    <source>
        <dbReference type="SMART" id="SM00829"/>
    </source>
</evidence>